<feature type="chain" id="PRO_5017019554" evidence="1">
    <location>
        <begin position="22"/>
        <end position="79"/>
    </location>
</feature>
<feature type="signal peptide" evidence="1">
    <location>
        <begin position="1"/>
        <end position="21"/>
    </location>
</feature>
<evidence type="ECO:0000313" key="3">
    <source>
        <dbReference type="Proteomes" id="UP000255106"/>
    </source>
</evidence>
<dbReference type="EMBL" id="UGJB01000004">
    <property type="protein sequence ID" value="STQ12832.1"/>
    <property type="molecule type" value="Genomic_DNA"/>
</dbReference>
<name>A0A377M3B7_ENTCL</name>
<proteinExistence type="predicted"/>
<organism evidence="2 3">
    <name type="scientific">Enterobacter cloacae</name>
    <dbReference type="NCBI Taxonomy" id="550"/>
    <lineage>
        <taxon>Bacteria</taxon>
        <taxon>Pseudomonadati</taxon>
        <taxon>Pseudomonadota</taxon>
        <taxon>Gammaproteobacteria</taxon>
        <taxon>Enterobacterales</taxon>
        <taxon>Enterobacteriaceae</taxon>
        <taxon>Enterobacter</taxon>
        <taxon>Enterobacter cloacae complex</taxon>
    </lineage>
</organism>
<dbReference type="Gene3D" id="3.40.50.1980">
    <property type="entry name" value="Nitrogenase molybdenum iron protein domain"/>
    <property type="match status" value="1"/>
</dbReference>
<evidence type="ECO:0000313" key="2">
    <source>
        <dbReference type="EMBL" id="STQ12832.1"/>
    </source>
</evidence>
<reference evidence="2 3" key="1">
    <citation type="submission" date="2018-06" db="EMBL/GenBank/DDBJ databases">
        <authorList>
            <consortium name="Pathogen Informatics"/>
            <person name="Doyle S."/>
        </authorList>
    </citation>
    <scope>NUCLEOTIDE SEQUENCE [LARGE SCALE GENOMIC DNA]</scope>
    <source>
        <strain evidence="2 3">NCTC10005</strain>
    </source>
</reference>
<dbReference type="Proteomes" id="UP000255106">
    <property type="component" value="Unassembled WGS sequence"/>
</dbReference>
<keyword evidence="1" id="KW-0732">Signal</keyword>
<accession>A0A377M3B7</accession>
<gene>
    <name evidence="2" type="ORF">NCTC10005_05632</name>
</gene>
<evidence type="ECO:0000256" key="1">
    <source>
        <dbReference type="SAM" id="SignalP"/>
    </source>
</evidence>
<protein>
    <submittedName>
        <fullName evidence="2">Iron complex transport system substrate-binding protein</fullName>
    </submittedName>
</protein>
<dbReference type="AlphaFoldDB" id="A0A377M3B7"/>
<sequence length="79" mass="8682">MLLKKGLLLIVLLAMAPATFAATTYPLTIENCGVRQTFTQAPQRVVTVVSMKRNCCSRWAGKICRRNLSLVRQTPGFAG</sequence>